<feature type="chain" id="PRO_5037140856" description="Outer membrane protein beta-barrel domain-containing protein" evidence="1">
    <location>
        <begin position="25"/>
        <end position="261"/>
    </location>
</feature>
<dbReference type="Proteomes" id="UP000712007">
    <property type="component" value="Unassembled WGS sequence"/>
</dbReference>
<proteinExistence type="predicted"/>
<organism evidence="2 3">
    <name type="scientific">Candidatus Aphodosoma intestinipullorum</name>
    <dbReference type="NCBI Taxonomy" id="2840674"/>
    <lineage>
        <taxon>Bacteria</taxon>
        <taxon>Pseudomonadati</taxon>
        <taxon>Bacteroidota</taxon>
        <taxon>Bacteroidia</taxon>
        <taxon>Bacteroidales</taxon>
        <taxon>Candidatus Aphodosoma</taxon>
    </lineage>
</organism>
<dbReference type="AlphaFoldDB" id="A0A940IEX1"/>
<comment type="caution">
    <text evidence="2">The sequence shown here is derived from an EMBL/GenBank/DDBJ whole genome shotgun (WGS) entry which is preliminary data.</text>
</comment>
<reference evidence="2" key="1">
    <citation type="submission" date="2020-10" db="EMBL/GenBank/DDBJ databases">
        <authorList>
            <person name="Gilroy R."/>
        </authorList>
    </citation>
    <scope>NUCLEOTIDE SEQUENCE</scope>
    <source>
        <strain evidence="2">3924</strain>
    </source>
</reference>
<evidence type="ECO:0000313" key="3">
    <source>
        <dbReference type="Proteomes" id="UP000712007"/>
    </source>
</evidence>
<feature type="signal peptide" evidence="1">
    <location>
        <begin position="1"/>
        <end position="24"/>
    </location>
</feature>
<accession>A0A940IEX1</accession>
<reference evidence="2" key="2">
    <citation type="journal article" date="2021" name="PeerJ">
        <title>Extensive microbial diversity within the chicken gut microbiome revealed by metagenomics and culture.</title>
        <authorList>
            <person name="Gilroy R."/>
            <person name="Ravi A."/>
            <person name="Getino M."/>
            <person name="Pursley I."/>
            <person name="Horton D.L."/>
            <person name="Alikhan N.F."/>
            <person name="Baker D."/>
            <person name="Gharbi K."/>
            <person name="Hall N."/>
            <person name="Watson M."/>
            <person name="Adriaenssens E.M."/>
            <person name="Foster-Nyarko E."/>
            <person name="Jarju S."/>
            <person name="Secka A."/>
            <person name="Antonio M."/>
            <person name="Oren A."/>
            <person name="Chaudhuri R.R."/>
            <person name="La Ragione R."/>
            <person name="Hildebrand F."/>
            <person name="Pallen M.J."/>
        </authorList>
    </citation>
    <scope>NUCLEOTIDE SEQUENCE</scope>
    <source>
        <strain evidence="2">3924</strain>
    </source>
</reference>
<gene>
    <name evidence="2" type="ORF">IAC51_08870</name>
</gene>
<evidence type="ECO:0008006" key="4">
    <source>
        <dbReference type="Google" id="ProtNLM"/>
    </source>
</evidence>
<sequence length="261" mass="29226">MNRILHIVFTAAAFIAFSAAHVQAQTASDTRADSLQQAVDELSAEKKKLDIEKKNEQVWRRNNKYFNLGYALYTLDNRDLGNRWKSDFAFMLNSGRTFYLHHRPIGGMVKFGIDVTYLEVSYAKYSSGTRLSLDLDSETQPDINLGTHQIDLSVQAGLSVAVNPIDRLKISSHCRFAPAASMVIIEDEFNVAFVPYVNFGGHIAWRFISVGVEGMIGTGRYSGASVNDDLDIESDGFSDMFSISGHRFRSSSVRFILGFHF</sequence>
<name>A0A940IEX1_9BACT</name>
<evidence type="ECO:0000313" key="2">
    <source>
        <dbReference type="EMBL" id="MBO8440743.1"/>
    </source>
</evidence>
<evidence type="ECO:0000256" key="1">
    <source>
        <dbReference type="SAM" id="SignalP"/>
    </source>
</evidence>
<keyword evidence="1" id="KW-0732">Signal</keyword>
<protein>
    <recommendedName>
        <fullName evidence="4">Outer membrane protein beta-barrel domain-containing protein</fullName>
    </recommendedName>
</protein>
<dbReference type="EMBL" id="JADIMV010000151">
    <property type="protein sequence ID" value="MBO8440743.1"/>
    <property type="molecule type" value="Genomic_DNA"/>
</dbReference>